<keyword evidence="1" id="KW-0238">DNA-binding</keyword>
<feature type="domain" description="ATP-dependent helicase C-terminal" evidence="2">
    <location>
        <begin position="292"/>
        <end position="427"/>
    </location>
</feature>
<dbReference type="Pfam" id="PF06733">
    <property type="entry name" value="DEAD_2"/>
    <property type="match status" value="1"/>
</dbReference>
<evidence type="ECO:0000313" key="4">
    <source>
        <dbReference type="Proteomes" id="UP000278031"/>
    </source>
</evidence>
<dbReference type="InterPro" id="IPR045028">
    <property type="entry name" value="DinG/Rad3-like"/>
</dbReference>
<evidence type="ECO:0000313" key="3">
    <source>
        <dbReference type="EMBL" id="RLG70467.1"/>
    </source>
</evidence>
<dbReference type="Proteomes" id="UP000278031">
    <property type="component" value="Unassembled WGS sequence"/>
</dbReference>
<dbReference type="GO" id="GO:0006139">
    <property type="term" value="P:nucleobase-containing compound metabolic process"/>
    <property type="evidence" value="ECO:0007669"/>
    <property type="project" value="InterPro"/>
</dbReference>
<evidence type="ECO:0000259" key="2">
    <source>
        <dbReference type="SMART" id="SM00491"/>
    </source>
</evidence>
<sequence>MIPCLWLVSRLPIGFRVMEDAELLELATFVAAGREKCCLADVDREDVHDYCKHFRFRCKYFVKLTYDKIPDYAKSFQELLEIGKELEFCPYYAQEYCFKNKEIIVQSYYRRKIPALITVYDECHNLLIPRELELKIDSLNDIIVQLKNNCTLVNSSTIKSLVKLKNFAEDFSGVIDIKAFLDEESISELLIARKFLMENNIKSKLGRFLRLLASDVVYSEEGNLIGVRASRIFPGKKPYVMLSGTMLDEIKRAFSIDAEIVIPRKRKKGYILNWLTTSYKEFEENIKAYRKLLFLIRLKFKFKKIVVFGTNRVLKRFLDMADYYEEEFIRSEIPESWTGTLFLKARGRFAEGVDISADAIVMLGAPYLTPEVIQRLSRTYKRLGFENYWSLATDIPMLITTLQCIGRVTRNPTDEPLIILADSRYRRFKQLEKHLELEEIDKLDKIIKLKRNN</sequence>
<accession>A0A497JH55</accession>
<dbReference type="Gene3D" id="3.40.50.300">
    <property type="entry name" value="P-loop containing nucleotide triphosphate hydrolases"/>
    <property type="match status" value="1"/>
</dbReference>
<dbReference type="PANTHER" id="PTHR11472:SF34">
    <property type="entry name" value="REGULATOR OF TELOMERE ELONGATION HELICASE 1"/>
    <property type="match status" value="1"/>
</dbReference>
<dbReference type="Pfam" id="PF13307">
    <property type="entry name" value="Helicase_C_2"/>
    <property type="match status" value="1"/>
</dbReference>
<reference evidence="3 4" key="1">
    <citation type="submission" date="2018-06" db="EMBL/GenBank/DDBJ databases">
        <title>Extensive metabolic versatility and redundancy in microbially diverse, dynamic hydrothermal sediments.</title>
        <authorList>
            <person name="Dombrowski N."/>
            <person name="Teske A."/>
            <person name="Baker B.J."/>
        </authorList>
    </citation>
    <scope>NUCLEOTIDE SEQUENCE [LARGE SCALE GENOMIC DNA]</scope>
    <source>
        <strain evidence="3">B51_G17</strain>
    </source>
</reference>
<organism evidence="3 4">
    <name type="scientific">Candidatus Iainarchaeum sp</name>
    <dbReference type="NCBI Taxonomy" id="3101447"/>
    <lineage>
        <taxon>Archaea</taxon>
        <taxon>Candidatus Iainarchaeota</taxon>
        <taxon>Candidatus Iainarchaeia</taxon>
        <taxon>Candidatus Iainarchaeales</taxon>
        <taxon>Candidatus Iainarchaeaceae</taxon>
        <taxon>Candidatus Iainarchaeum</taxon>
    </lineage>
</organism>
<dbReference type="GO" id="GO:0003678">
    <property type="term" value="F:DNA helicase activity"/>
    <property type="evidence" value="ECO:0007669"/>
    <property type="project" value="InterPro"/>
</dbReference>
<dbReference type="InterPro" id="IPR006555">
    <property type="entry name" value="ATP-dep_Helicase_C"/>
</dbReference>
<protein>
    <recommendedName>
        <fullName evidence="2">ATP-dependent helicase C-terminal domain-containing protein</fullName>
    </recommendedName>
</protein>
<gene>
    <name evidence="3" type="ORF">DRO04_01880</name>
</gene>
<dbReference type="SMART" id="SM00491">
    <property type="entry name" value="HELICc2"/>
    <property type="match status" value="1"/>
</dbReference>
<dbReference type="GO" id="GO:0016818">
    <property type="term" value="F:hydrolase activity, acting on acid anhydrides, in phosphorus-containing anhydrides"/>
    <property type="evidence" value="ECO:0007669"/>
    <property type="project" value="InterPro"/>
</dbReference>
<dbReference type="PANTHER" id="PTHR11472">
    <property type="entry name" value="DNA REPAIR DEAD HELICASE RAD3/XP-D SUBFAMILY MEMBER"/>
    <property type="match status" value="1"/>
</dbReference>
<dbReference type="InterPro" id="IPR027417">
    <property type="entry name" value="P-loop_NTPase"/>
</dbReference>
<dbReference type="GO" id="GO:0005524">
    <property type="term" value="F:ATP binding"/>
    <property type="evidence" value="ECO:0007669"/>
    <property type="project" value="InterPro"/>
</dbReference>
<dbReference type="GO" id="GO:0003677">
    <property type="term" value="F:DNA binding"/>
    <property type="evidence" value="ECO:0007669"/>
    <property type="project" value="UniProtKB-KW"/>
</dbReference>
<dbReference type="InterPro" id="IPR010614">
    <property type="entry name" value="RAD3-like_helicase_DEAD"/>
</dbReference>
<evidence type="ECO:0000256" key="1">
    <source>
        <dbReference type="ARBA" id="ARBA00023125"/>
    </source>
</evidence>
<comment type="caution">
    <text evidence="3">The sequence shown here is derived from an EMBL/GenBank/DDBJ whole genome shotgun (WGS) entry which is preliminary data.</text>
</comment>
<dbReference type="EMBL" id="QMWP01000059">
    <property type="protein sequence ID" value="RLG70467.1"/>
    <property type="molecule type" value="Genomic_DNA"/>
</dbReference>
<dbReference type="AlphaFoldDB" id="A0A497JH55"/>
<name>A0A497JH55_9ARCH</name>
<proteinExistence type="predicted"/>